<dbReference type="Proteomes" id="UP001602013">
    <property type="component" value="Unassembled WGS sequence"/>
</dbReference>
<dbReference type="RefSeq" id="WP_387416135.1">
    <property type="nucleotide sequence ID" value="NZ_JBIASD010000025.1"/>
</dbReference>
<gene>
    <name evidence="2" type="ORF">ACFYXI_30155</name>
</gene>
<feature type="transmembrane region" description="Helical" evidence="1">
    <location>
        <begin position="35"/>
        <end position="54"/>
    </location>
</feature>
<evidence type="ECO:0000313" key="3">
    <source>
        <dbReference type="Proteomes" id="UP001602013"/>
    </source>
</evidence>
<dbReference type="EMBL" id="JBIASD010000025">
    <property type="protein sequence ID" value="MFF3669859.1"/>
    <property type="molecule type" value="Genomic_DNA"/>
</dbReference>
<name>A0ABW6SXW5_9ACTN</name>
<keyword evidence="1" id="KW-1133">Transmembrane helix</keyword>
<reference evidence="2 3" key="1">
    <citation type="submission" date="2024-10" db="EMBL/GenBank/DDBJ databases">
        <title>The Natural Products Discovery Center: Release of the First 8490 Sequenced Strains for Exploring Actinobacteria Biosynthetic Diversity.</title>
        <authorList>
            <person name="Kalkreuter E."/>
            <person name="Kautsar S.A."/>
            <person name="Yang D."/>
            <person name="Bader C.D."/>
            <person name="Teijaro C.N."/>
            <person name="Fluegel L."/>
            <person name="Davis C.M."/>
            <person name="Simpson J.R."/>
            <person name="Lauterbach L."/>
            <person name="Steele A.D."/>
            <person name="Gui C."/>
            <person name="Meng S."/>
            <person name="Li G."/>
            <person name="Viehrig K."/>
            <person name="Ye F."/>
            <person name="Su P."/>
            <person name="Kiefer A.F."/>
            <person name="Nichols A."/>
            <person name="Cepeda A.J."/>
            <person name="Yan W."/>
            <person name="Fan B."/>
            <person name="Jiang Y."/>
            <person name="Adhikari A."/>
            <person name="Zheng C.-J."/>
            <person name="Schuster L."/>
            <person name="Cowan T.M."/>
            <person name="Smanski M.J."/>
            <person name="Chevrette M.G."/>
            <person name="De Carvalho L.P.S."/>
            <person name="Shen B."/>
        </authorList>
    </citation>
    <scope>NUCLEOTIDE SEQUENCE [LARGE SCALE GENOMIC DNA]</scope>
    <source>
        <strain evidence="2 3">NPDC002173</strain>
    </source>
</reference>
<evidence type="ECO:0000313" key="2">
    <source>
        <dbReference type="EMBL" id="MFF3669859.1"/>
    </source>
</evidence>
<evidence type="ECO:0000256" key="1">
    <source>
        <dbReference type="SAM" id="Phobius"/>
    </source>
</evidence>
<proteinExistence type="predicted"/>
<accession>A0ABW6SXW5</accession>
<organism evidence="2 3">
    <name type="scientific">Microtetraspora malaysiensis</name>
    <dbReference type="NCBI Taxonomy" id="161358"/>
    <lineage>
        <taxon>Bacteria</taxon>
        <taxon>Bacillati</taxon>
        <taxon>Actinomycetota</taxon>
        <taxon>Actinomycetes</taxon>
        <taxon>Streptosporangiales</taxon>
        <taxon>Streptosporangiaceae</taxon>
        <taxon>Microtetraspora</taxon>
    </lineage>
</organism>
<keyword evidence="1" id="KW-0472">Membrane</keyword>
<comment type="caution">
    <text evidence="2">The sequence shown here is derived from an EMBL/GenBank/DDBJ whole genome shotgun (WGS) entry which is preliminary data.</text>
</comment>
<keyword evidence="3" id="KW-1185">Reference proteome</keyword>
<protein>
    <submittedName>
        <fullName evidence="2">Uncharacterized protein</fullName>
    </submittedName>
</protein>
<sequence>MLYLLITFEAYRERLRRCREAAERRPDAGSFTTETAVIVAILVAIAVAVGAVLMSKVMNKVDSLDLK</sequence>
<keyword evidence="1" id="KW-0812">Transmembrane</keyword>